<comment type="caution">
    <text evidence="2">The sequence shown here is derived from an EMBL/GenBank/DDBJ whole genome shotgun (WGS) entry which is preliminary data.</text>
</comment>
<protein>
    <recommendedName>
        <fullName evidence="4">Copper resistance protein NlpE</fullName>
    </recommendedName>
</protein>
<accession>A0A7W5ZRV8</accession>
<keyword evidence="3" id="KW-1185">Reference proteome</keyword>
<evidence type="ECO:0000313" key="3">
    <source>
        <dbReference type="Proteomes" id="UP000541352"/>
    </source>
</evidence>
<feature type="chain" id="PRO_5030675071" description="Copper resistance protein NlpE" evidence="1">
    <location>
        <begin position="20"/>
        <end position="166"/>
    </location>
</feature>
<dbReference type="RefSeq" id="WP_183979641.1">
    <property type="nucleotide sequence ID" value="NZ_JACIBY010000020.1"/>
</dbReference>
<name>A0A7W5ZRV8_9BACT</name>
<evidence type="ECO:0000256" key="1">
    <source>
        <dbReference type="SAM" id="SignalP"/>
    </source>
</evidence>
<evidence type="ECO:0008006" key="4">
    <source>
        <dbReference type="Google" id="ProtNLM"/>
    </source>
</evidence>
<proteinExistence type="predicted"/>
<dbReference type="Proteomes" id="UP000541352">
    <property type="component" value="Unassembled WGS sequence"/>
</dbReference>
<sequence>MKKLLNFTFIFLFSAALLAQNTPPLVPTSRPIPSGPEVLGIFAGRCPCQELATLLKVTVSSECFKSKWEITLFHDPKTHQPTTFQLIGTTFRKKDQNGAWKISKGIKNDPEATVYELQMENATLQLLKADDNLLFMLNHDRSLLVGNELFSYTLNRIEKKPMSASK</sequence>
<gene>
    <name evidence="2" type="ORF">FHS57_005790</name>
</gene>
<organism evidence="2 3">
    <name type="scientific">Runella defluvii</name>
    <dbReference type="NCBI Taxonomy" id="370973"/>
    <lineage>
        <taxon>Bacteria</taxon>
        <taxon>Pseudomonadati</taxon>
        <taxon>Bacteroidota</taxon>
        <taxon>Cytophagia</taxon>
        <taxon>Cytophagales</taxon>
        <taxon>Spirosomataceae</taxon>
        <taxon>Runella</taxon>
    </lineage>
</organism>
<dbReference type="EMBL" id="JACIBY010000020">
    <property type="protein sequence ID" value="MBB3841761.1"/>
    <property type="molecule type" value="Genomic_DNA"/>
</dbReference>
<reference evidence="2 3" key="1">
    <citation type="submission" date="2020-08" db="EMBL/GenBank/DDBJ databases">
        <title>Genomic Encyclopedia of Type Strains, Phase IV (KMG-IV): sequencing the most valuable type-strain genomes for metagenomic binning, comparative biology and taxonomic classification.</title>
        <authorList>
            <person name="Goeker M."/>
        </authorList>
    </citation>
    <scope>NUCLEOTIDE SEQUENCE [LARGE SCALE GENOMIC DNA]</scope>
    <source>
        <strain evidence="2 3">DSM 17976</strain>
    </source>
</reference>
<dbReference type="AlphaFoldDB" id="A0A7W5ZRV8"/>
<evidence type="ECO:0000313" key="2">
    <source>
        <dbReference type="EMBL" id="MBB3841761.1"/>
    </source>
</evidence>
<feature type="signal peptide" evidence="1">
    <location>
        <begin position="1"/>
        <end position="19"/>
    </location>
</feature>
<keyword evidence="1" id="KW-0732">Signal</keyword>